<evidence type="ECO:0000313" key="2">
    <source>
        <dbReference type="EMBL" id="KFD56443.1"/>
    </source>
</evidence>
<protein>
    <submittedName>
        <fullName evidence="3">Uncharacterized protein</fullName>
    </submittedName>
</protein>
<dbReference type="Proteomes" id="UP000030764">
    <property type="component" value="Unassembled WGS sequence"/>
</dbReference>
<organism evidence="3">
    <name type="scientific">Trichuris suis</name>
    <name type="common">pig whipworm</name>
    <dbReference type="NCBI Taxonomy" id="68888"/>
    <lineage>
        <taxon>Eukaryota</taxon>
        <taxon>Metazoa</taxon>
        <taxon>Ecdysozoa</taxon>
        <taxon>Nematoda</taxon>
        <taxon>Enoplea</taxon>
        <taxon>Dorylaimia</taxon>
        <taxon>Trichinellida</taxon>
        <taxon>Trichuridae</taxon>
        <taxon>Trichuris</taxon>
    </lineage>
</organism>
<feature type="compositionally biased region" description="Low complexity" evidence="1">
    <location>
        <begin position="109"/>
        <end position="123"/>
    </location>
</feature>
<evidence type="ECO:0000313" key="3">
    <source>
        <dbReference type="EMBL" id="KFD70972.1"/>
    </source>
</evidence>
<dbReference type="EMBL" id="KL367484">
    <property type="protein sequence ID" value="KFD70972.1"/>
    <property type="molecule type" value="Genomic_DNA"/>
</dbReference>
<reference evidence="3 4" key="1">
    <citation type="journal article" date="2014" name="Nat. Genet.">
        <title>Genome and transcriptome of the porcine whipworm Trichuris suis.</title>
        <authorList>
            <person name="Jex A.R."/>
            <person name="Nejsum P."/>
            <person name="Schwarz E.M."/>
            <person name="Hu L."/>
            <person name="Young N.D."/>
            <person name="Hall R.S."/>
            <person name="Korhonen P.K."/>
            <person name="Liao S."/>
            <person name="Thamsborg S."/>
            <person name="Xia J."/>
            <person name="Xu P."/>
            <person name="Wang S."/>
            <person name="Scheerlinck J.P."/>
            <person name="Hofmann A."/>
            <person name="Sternberg P.W."/>
            <person name="Wang J."/>
            <person name="Gasser R.B."/>
        </authorList>
    </citation>
    <scope>NUCLEOTIDE SEQUENCE [LARGE SCALE GENOMIC DNA]</scope>
    <source>
        <strain evidence="3">DCEP-RM93F</strain>
        <strain evidence="2">DCEP-RM93M</strain>
    </source>
</reference>
<proteinExistence type="predicted"/>
<feature type="compositionally biased region" description="Basic and acidic residues" evidence="1">
    <location>
        <begin position="128"/>
        <end position="137"/>
    </location>
</feature>
<feature type="compositionally biased region" description="Low complexity" evidence="1">
    <location>
        <begin position="86"/>
        <end position="99"/>
    </location>
</feature>
<feature type="non-terminal residue" evidence="3">
    <location>
        <position position="1"/>
    </location>
</feature>
<accession>A0A085NNC6</accession>
<gene>
    <name evidence="2" type="ORF">M513_02547</name>
    <name evidence="3" type="ORF">M514_02547</name>
</gene>
<evidence type="ECO:0000313" key="4">
    <source>
        <dbReference type="Proteomes" id="UP000030764"/>
    </source>
</evidence>
<keyword evidence="4" id="KW-1185">Reference proteome</keyword>
<feature type="region of interest" description="Disordered" evidence="1">
    <location>
        <begin position="63"/>
        <end position="145"/>
    </location>
</feature>
<sequence length="180" mass="19806">NSEHRFILGALNRISLHTRIGLKTLRISTTVCFVVSTVGVSQYRLSFQDGLLIIAMNMSDKSTSDGLTDDKRVHDAVPPLSTPDASECTSVSSTSSHRSNQAESEESSELSLPILELSSSVESSYEDNGQRRSREFDDTSETTTQSIYGLYVDSDEWIDSGYSTSILESTTSSKSWELTD</sequence>
<name>A0A085NNC6_9BILA</name>
<dbReference type="AlphaFoldDB" id="A0A085NNC6"/>
<dbReference type="Proteomes" id="UP000030758">
    <property type="component" value="Unassembled WGS sequence"/>
</dbReference>
<evidence type="ECO:0000256" key="1">
    <source>
        <dbReference type="SAM" id="MobiDB-lite"/>
    </source>
</evidence>
<dbReference type="EMBL" id="KL363193">
    <property type="protein sequence ID" value="KFD56443.1"/>
    <property type="molecule type" value="Genomic_DNA"/>
</dbReference>